<evidence type="ECO:0000313" key="11">
    <source>
        <dbReference type="Proteomes" id="UP000016924"/>
    </source>
</evidence>
<name>R7YNA6_CONA1</name>
<dbReference type="GO" id="GO:0005737">
    <property type="term" value="C:cytoplasm"/>
    <property type="evidence" value="ECO:0007669"/>
    <property type="project" value="TreeGrafter"/>
</dbReference>
<feature type="region of interest" description="Disordered" evidence="7">
    <location>
        <begin position="1318"/>
        <end position="1338"/>
    </location>
</feature>
<dbReference type="Proteomes" id="UP000016924">
    <property type="component" value="Unassembled WGS sequence"/>
</dbReference>
<dbReference type="RefSeq" id="XP_007778704.1">
    <property type="nucleotide sequence ID" value="XM_007780514.1"/>
</dbReference>
<comment type="similarity">
    <text evidence="2">Belongs to the WD repeat mio family.</text>
</comment>
<dbReference type="SUPFAM" id="SSF50978">
    <property type="entry name" value="WD40 repeat-like"/>
    <property type="match status" value="1"/>
</dbReference>
<gene>
    <name evidence="10" type="ORF">W97_02614</name>
</gene>
<evidence type="ECO:0000256" key="5">
    <source>
        <dbReference type="ARBA" id="ARBA00022737"/>
    </source>
</evidence>
<dbReference type="SUPFAM" id="SSF56399">
    <property type="entry name" value="ADP-ribosylation"/>
    <property type="match status" value="2"/>
</dbReference>
<sequence>MEAAVRWSPHSTQGSPRFAIVDVANNRLRLCQLESPQENNTVTYKQLVQRDKLPNFTAFDWSKTHERFVGIGSASGEATLLTLDADRPQSEFNYVFPIKQKRKCNSIAFSADNLLATGLDRVRNDFCMNIYDVNIGSLQSHQEPYKKLASSEAITSIKFFTGQPNTLVAGVARQCIRVYDLRDPAGIGAAQFPTRQVHNLAIDPLDENYFCSAGPQGDPVVSVWDRRFAARSNPSTPASDGHPTGAVLELRPAVDNSQNSNIWMLRFSGTKRGCFGVLSSMGEIKIVELAQHSMKNALQVGPPNTLGGQSWSSPHYTRMTHHLQYPWYDQHHGREESSRVMAYDFMSPGSPSDGPAVLALHHTREVELLKIPTPPPHIHLTAFNELAICRDALQPQFIRARKTETTVAEHLTKLQERLLASKQPGNSSNKDRKPSLAVVRSSHELHEENLTLGYPSVDIDLVEALRLQNIQKWRCQEGYLFKCDQNKKIVANDPWLVDMWELIKRMEDMAKDQGMAAEGFDLSYLGVSFIWGNTLGPKHYHHRLINISSDSISDADFGNAVKAVVQSKDLTAFQGVQTKFPAHRQLCLSLCGWISSKDRLRDYCKELLQSGQPYKAIVVPVFKGHKDVALDLLRYAIQQRLIQNVGLGAVIACDSVNAEQRDMCSWMAEETDDPYLKALLAYFISGDWTSVTNMIQLSLTDRIGVALKHLDDTRLTEFLKFATSETVIYGDISGLILTGLSERAVDLFEHYITKYYDLQTAVLALSFTCPVYMNDPRYEVWKETYFMQMQMWRCFMERSRFIAAHNRLAVNREGRTLNHQPKPQIAIRCLHCNLPLARRPDGQLDIIPEPIRKASNNGAKLPPGVPPKATPKPSPSANAGLVFDPVTEGGARAAEERDDGASMVFCMKCKHGWHGNCARNWFVRHETCSVPDCGCLSAVHVQSYRITAFSGHAVKITCLSCRDSDPERATFRIHTRAATPTLLLPFIFRKLSTMSGRGGRGRGGRGGLPRDVQVSKKMSRILRHSANEEGLTLGEGGYVNVADFLQTRTMRSLKATFPEIRAIVATNEKQRFSLIRAASSSSAATTTPSSAVETPADSAPSITTGNANLDVPDDDDPSHYLIRATQGHSIAISSEGLLTPITGNDPDLPDTVVHGTTHQAWPLILKSGGLKRMKRNHVHFAAGLPKGFAPVAEEDVKAETAGKLEPAGVAAGAETALDTAALATTTAESSAEQPQRTSTPPVISGMRTSSTILVYVDLPAAMAAGLEFWRSENGVVLSEGDENGVVPLKFFKRVEERTRGGSGRVVVRDGQVVAEVEERGGGGWGRGRGRGMGRGRGA</sequence>
<dbReference type="Pfam" id="PF17034">
    <property type="entry name" value="zinc_ribbon_16"/>
    <property type="match status" value="1"/>
</dbReference>
<dbReference type="GO" id="GO:0000215">
    <property type="term" value="F:tRNA 2'-phosphotransferase activity"/>
    <property type="evidence" value="ECO:0007669"/>
    <property type="project" value="UniProtKB-EC"/>
</dbReference>
<dbReference type="InterPro" id="IPR031488">
    <property type="entry name" value="Zn_ribbon_mio"/>
</dbReference>
<feature type="compositionally biased region" description="Polar residues" evidence="7">
    <location>
        <begin position="1232"/>
        <end position="1244"/>
    </location>
</feature>
<evidence type="ECO:0000256" key="2">
    <source>
        <dbReference type="ARBA" id="ARBA00009713"/>
    </source>
</evidence>
<dbReference type="InterPro" id="IPR042080">
    <property type="entry name" value="RNA_2'-PTrans_N"/>
</dbReference>
<dbReference type="InterPro" id="IPR049092">
    <property type="entry name" value="MIOS_a-sol"/>
</dbReference>
<feature type="region of interest" description="Disordered" evidence="7">
    <location>
        <begin position="1223"/>
        <end position="1244"/>
    </location>
</feature>
<feature type="region of interest" description="Disordered" evidence="7">
    <location>
        <begin position="1077"/>
        <end position="1114"/>
    </location>
</feature>
<feature type="compositionally biased region" description="Low complexity" evidence="7">
    <location>
        <begin position="1077"/>
        <end position="1096"/>
    </location>
</feature>
<dbReference type="PANTHER" id="PTHR16453">
    <property type="entry name" value="WD40 DOMAIN-CONTAINING PROTEIN MIO FAMILY MEMBER"/>
    <property type="match status" value="1"/>
</dbReference>
<dbReference type="GeneID" id="19899925"/>
<feature type="region of interest" description="Disordered" evidence="7">
    <location>
        <begin position="855"/>
        <end position="877"/>
    </location>
</feature>
<dbReference type="GO" id="GO:1904263">
    <property type="term" value="P:positive regulation of TORC1 signaling"/>
    <property type="evidence" value="ECO:0007669"/>
    <property type="project" value="TreeGrafter"/>
</dbReference>
<dbReference type="Pfam" id="PF01885">
    <property type="entry name" value="PTS_2-RNA"/>
    <property type="match status" value="1"/>
</dbReference>
<keyword evidence="11" id="KW-1185">Reference proteome</keyword>
<evidence type="ECO:0000259" key="8">
    <source>
        <dbReference type="Pfam" id="PF17034"/>
    </source>
</evidence>
<dbReference type="Gene3D" id="1.10.10.970">
    <property type="entry name" value="RNA 2'-phosphotransferase, Tpt1/KptA family, N-terminal domain"/>
    <property type="match status" value="1"/>
</dbReference>
<dbReference type="STRING" id="1168221.R7YNA6"/>
<dbReference type="InterPro" id="IPR015943">
    <property type="entry name" value="WD40/YVTN_repeat-like_dom_sf"/>
</dbReference>
<evidence type="ECO:0000259" key="9">
    <source>
        <dbReference type="Pfam" id="PF21719"/>
    </source>
</evidence>
<evidence type="ECO:0000313" key="10">
    <source>
        <dbReference type="EMBL" id="EON63387.1"/>
    </source>
</evidence>
<dbReference type="Gene3D" id="2.130.10.10">
    <property type="entry name" value="YVTN repeat-like/Quinoprotein amine dehydrogenase"/>
    <property type="match status" value="1"/>
</dbReference>
<dbReference type="InterPro" id="IPR002745">
    <property type="entry name" value="Ptrans_KptA/Tpt1"/>
</dbReference>
<evidence type="ECO:0000256" key="7">
    <source>
        <dbReference type="SAM" id="MobiDB-lite"/>
    </source>
</evidence>
<feature type="domain" description="GATOR2 complex protein MIO zinc-ribbon like" evidence="8">
    <location>
        <begin position="903"/>
        <end position="937"/>
    </location>
</feature>
<reference evidence="11" key="1">
    <citation type="submission" date="2012-06" db="EMBL/GenBank/DDBJ databases">
        <title>The genome sequence of Coniosporium apollinis CBS 100218.</title>
        <authorList>
            <consortium name="The Broad Institute Genome Sequencing Platform"/>
            <person name="Cuomo C."/>
            <person name="Gorbushina A."/>
            <person name="Noack S."/>
            <person name="Walker B."/>
            <person name="Young S.K."/>
            <person name="Zeng Q."/>
            <person name="Gargeya S."/>
            <person name="Fitzgerald M."/>
            <person name="Haas B."/>
            <person name="Abouelleil A."/>
            <person name="Alvarado L."/>
            <person name="Arachchi H.M."/>
            <person name="Berlin A.M."/>
            <person name="Chapman S.B."/>
            <person name="Goldberg J."/>
            <person name="Griggs A."/>
            <person name="Gujja S."/>
            <person name="Hansen M."/>
            <person name="Howarth C."/>
            <person name="Imamovic A."/>
            <person name="Larimer J."/>
            <person name="McCowan C."/>
            <person name="Montmayeur A."/>
            <person name="Murphy C."/>
            <person name="Neiman D."/>
            <person name="Pearson M."/>
            <person name="Priest M."/>
            <person name="Roberts A."/>
            <person name="Saif S."/>
            <person name="Shea T."/>
            <person name="Sisk P."/>
            <person name="Sykes S."/>
            <person name="Wortman J."/>
            <person name="Nusbaum C."/>
            <person name="Birren B."/>
        </authorList>
    </citation>
    <scope>NUCLEOTIDE SEQUENCE [LARGE SCALE GENOMIC DNA]</scope>
    <source>
        <strain evidence="11">CBS 100218</strain>
    </source>
</reference>
<dbReference type="Pfam" id="PF21719">
    <property type="entry name" value="MIOS_a-sol"/>
    <property type="match status" value="1"/>
</dbReference>
<dbReference type="eggNOG" id="KOG1008">
    <property type="taxonomic scope" value="Eukaryota"/>
</dbReference>
<evidence type="ECO:0000256" key="4">
    <source>
        <dbReference type="ARBA" id="ARBA00022574"/>
    </source>
</evidence>
<dbReference type="eggNOG" id="KOG2278">
    <property type="taxonomic scope" value="Eukaryota"/>
</dbReference>
<dbReference type="Gene3D" id="3.20.170.30">
    <property type="match status" value="2"/>
</dbReference>
<comment type="catalytic activity">
    <reaction evidence="6">
        <text>2'-phospho-[ligated tRNA] + NAD(+) = mature tRNA + ADP-alpha-D-ribose 1'',2''-cyclic phosphate + nicotinamide</text>
        <dbReference type="Rhea" id="RHEA:23324"/>
        <dbReference type="Rhea" id="RHEA-COMP:11106"/>
        <dbReference type="Rhea" id="RHEA-COMP:11107"/>
        <dbReference type="ChEBI" id="CHEBI:17154"/>
        <dbReference type="ChEBI" id="CHEBI:57540"/>
        <dbReference type="ChEBI" id="CHEBI:76596"/>
        <dbReference type="ChEBI" id="CHEBI:82883"/>
        <dbReference type="ChEBI" id="CHEBI:85027"/>
        <dbReference type="EC" id="2.7.1.160"/>
    </reaction>
</comment>
<feature type="region of interest" description="Disordered" evidence="7">
    <location>
        <begin position="418"/>
        <end position="437"/>
    </location>
</feature>
<dbReference type="EC" id="2.7.1.160" evidence="3"/>
<evidence type="ECO:0000256" key="1">
    <source>
        <dbReference type="ARBA" id="ARBA00003343"/>
    </source>
</evidence>
<dbReference type="PANTHER" id="PTHR16453:SF9">
    <property type="entry name" value="GATOR COMPLEX PROTEIN MIOS"/>
    <property type="match status" value="1"/>
</dbReference>
<dbReference type="InterPro" id="IPR042081">
    <property type="entry name" value="RNA_2'-PTrans_C"/>
</dbReference>
<comment type="function">
    <text evidence="1">Catalyzes the last step of tRNA splicing, the transfer of the splice junction 2'-phosphate from ligated tRNA to NAD to produce ADP-ribose 1''-2'' cyclic phosphate.</text>
</comment>
<dbReference type="OrthoDB" id="341486at2759"/>
<proteinExistence type="inferred from homology"/>
<protein>
    <recommendedName>
        <fullName evidence="3">2'-phosphotransferase</fullName>
        <ecNumber evidence="3">2.7.1.160</ecNumber>
    </recommendedName>
</protein>
<feature type="compositionally biased region" description="Basic residues" evidence="7">
    <location>
        <begin position="1327"/>
        <end position="1338"/>
    </location>
</feature>
<dbReference type="InterPro" id="IPR036322">
    <property type="entry name" value="WD40_repeat_dom_sf"/>
</dbReference>
<evidence type="ECO:0000256" key="6">
    <source>
        <dbReference type="ARBA" id="ARBA00047949"/>
    </source>
</evidence>
<keyword evidence="5" id="KW-0677">Repeat</keyword>
<organism evidence="10 11">
    <name type="scientific">Coniosporium apollinis (strain CBS 100218)</name>
    <name type="common">Rock-inhabiting black yeast</name>
    <dbReference type="NCBI Taxonomy" id="1168221"/>
    <lineage>
        <taxon>Eukaryota</taxon>
        <taxon>Fungi</taxon>
        <taxon>Dikarya</taxon>
        <taxon>Ascomycota</taxon>
        <taxon>Pezizomycotina</taxon>
        <taxon>Dothideomycetes</taxon>
        <taxon>Dothideomycetes incertae sedis</taxon>
        <taxon>Coniosporium</taxon>
    </lineage>
</organism>
<dbReference type="OMA" id="YEPTGHA"/>
<feature type="domain" description="MIOS-like alpha-solenoid" evidence="9">
    <location>
        <begin position="474"/>
        <end position="707"/>
    </location>
</feature>
<dbReference type="InterPro" id="IPR037593">
    <property type="entry name" value="MIOS/Sea4"/>
</dbReference>
<feature type="compositionally biased region" description="Pro residues" evidence="7">
    <location>
        <begin position="863"/>
        <end position="874"/>
    </location>
</feature>
<keyword evidence="4" id="KW-0853">WD repeat</keyword>
<dbReference type="HOGENOM" id="CLU_005843_2_0_1"/>
<evidence type="ECO:0000256" key="3">
    <source>
        <dbReference type="ARBA" id="ARBA00012007"/>
    </source>
</evidence>
<dbReference type="EMBL" id="JH767563">
    <property type="protein sequence ID" value="EON63387.1"/>
    <property type="molecule type" value="Genomic_DNA"/>
</dbReference>
<accession>R7YNA6</accession>